<keyword evidence="4" id="KW-1185">Reference proteome</keyword>
<dbReference type="AlphaFoldDB" id="A0A0B5DRN4"/>
<dbReference type="STRING" id="1208324.P73_0989"/>
<evidence type="ECO:0000256" key="1">
    <source>
        <dbReference type="SAM" id="MobiDB-lite"/>
    </source>
</evidence>
<evidence type="ECO:0008006" key="5">
    <source>
        <dbReference type="Google" id="ProtNLM"/>
    </source>
</evidence>
<evidence type="ECO:0000313" key="4">
    <source>
        <dbReference type="Proteomes" id="UP000031521"/>
    </source>
</evidence>
<keyword evidence="2" id="KW-1133">Transmembrane helix</keyword>
<name>A0A0B5DRN4_9RHOB</name>
<dbReference type="Pfam" id="PF20084">
    <property type="entry name" value="TrbK"/>
    <property type="match status" value="1"/>
</dbReference>
<protein>
    <recommendedName>
        <fullName evidence="5">Conjugal transfer protein TrbK</fullName>
    </recommendedName>
</protein>
<keyword evidence="2" id="KW-0812">Transmembrane</keyword>
<keyword evidence="2" id="KW-0472">Membrane</keyword>
<organism evidence="3 4">
    <name type="scientific">Celeribacter indicus</name>
    <dbReference type="NCBI Taxonomy" id="1208324"/>
    <lineage>
        <taxon>Bacteria</taxon>
        <taxon>Pseudomonadati</taxon>
        <taxon>Pseudomonadota</taxon>
        <taxon>Alphaproteobacteria</taxon>
        <taxon>Rhodobacterales</taxon>
        <taxon>Roseobacteraceae</taxon>
        <taxon>Celeribacter</taxon>
    </lineage>
</organism>
<feature type="region of interest" description="Disordered" evidence="1">
    <location>
        <begin position="80"/>
        <end position="100"/>
    </location>
</feature>
<feature type="transmembrane region" description="Helical" evidence="2">
    <location>
        <begin position="6"/>
        <end position="24"/>
    </location>
</feature>
<dbReference type="Proteomes" id="UP000031521">
    <property type="component" value="Chromosome"/>
</dbReference>
<proteinExistence type="predicted"/>
<accession>A0A0B5DRN4</accession>
<sequence>MEGKVLARIAAVVFVAVAITAAIIEMTREETPAPAPSAPALQTLADPLRLELRRCQELGEGAANDEECLRVWAESRDRFLGRAPAQPAPAQPNPDSDGGH</sequence>
<dbReference type="RefSeq" id="WP_043868735.1">
    <property type="nucleotide sequence ID" value="NZ_CP004393.1"/>
</dbReference>
<dbReference type="EMBL" id="CP004393">
    <property type="protein sequence ID" value="AJE45704.1"/>
    <property type="molecule type" value="Genomic_DNA"/>
</dbReference>
<dbReference type="KEGG" id="cid:P73_0989"/>
<dbReference type="NCBIfam" id="TIGR04360">
    <property type="entry name" value="other_trbK"/>
    <property type="match status" value="1"/>
</dbReference>
<evidence type="ECO:0000256" key="2">
    <source>
        <dbReference type="SAM" id="Phobius"/>
    </source>
</evidence>
<evidence type="ECO:0000313" key="3">
    <source>
        <dbReference type="EMBL" id="AJE45704.1"/>
    </source>
</evidence>
<gene>
    <name evidence="3" type="ORF">P73_0989</name>
</gene>
<dbReference type="HOGENOM" id="CLU_159824_0_0_5"/>
<dbReference type="OrthoDB" id="9815800at2"/>
<dbReference type="InterPro" id="IPR027587">
    <property type="entry name" value="TrbK"/>
</dbReference>
<reference evidence="3 4" key="1">
    <citation type="journal article" date="2014" name="Int. J. Syst. Evol. Microbiol.">
        <title>Celeribacter indicus sp. nov., a polycyclic aromatic hydrocarbon-degrading bacterium from deep-sea sediment and reclassification of Huaishuia halophila as Celeribacter halophilus comb. nov.</title>
        <authorList>
            <person name="Lai Q."/>
            <person name="Cao J."/>
            <person name="Yuan J."/>
            <person name="Li F."/>
            <person name="Shao Z."/>
        </authorList>
    </citation>
    <scope>NUCLEOTIDE SEQUENCE [LARGE SCALE GENOMIC DNA]</scope>
    <source>
        <strain evidence="3">P73</strain>
    </source>
</reference>